<keyword evidence="2" id="KW-1185">Reference proteome</keyword>
<dbReference type="AlphaFoldDB" id="A0AA38TCI4"/>
<gene>
    <name evidence="1" type="ORF">OSB04_016701</name>
</gene>
<organism evidence="1 2">
    <name type="scientific">Centaurea solstitialis</name>
    <name type="common">yellow star-thistle</name>
    <dbReference type="NCBI Taxonomy" id="347529"/>
    <lineage>
        <taxon>Eukaryota</taxon>
        <taxon>Viridiplantae</taxon>
        <taxon>Streptophyta</taxon>
        <taxon>Embryophyta</taxon>
        <taxon>Tracheophyta</taxon>
        <taxon>Spermatophyta</taxon>
        <taxon>Magnoliopsida</taxon>
        <taxon>eudicotyledons</taxon>
        <taxon>Gunneridae</taxon>
        <taxon>Pentapetalae</taxon>
        <taxon>asterids</taxon>
        <taxon>campanulids</taxon>
        <taxon>Asterales</taxon>
        <taxon>Asteraceae</taxon>
        <taxon>Carduoideae</taxon>
        <taxon>Cardueae</taxon>
        <taxon>Centaureinae</taxon>
        <taxon>Centaurea</taxon>
    </lineage>
</organism>
<accession>A0AA38TCI4</accession>
<proteinExistence type="predicted"/>
<dbReference type="EMBL" id="JARYMX010000004">
    <property type="protein sequence ID" value="KAJ9552656.1"/>
    <property type="molecule type" value="Genomic_DNA"/>
</dbReference>
<protein>
    <submittedName>
        <fullName evidence="1">Uncharacterized protein</fullName>
    </submittedName>
</protein>
<dbReference type="Proteomes" id="UP001172457">
    <property type="component" value="Chromosome 4"/>
</dbReference>
<comment type="caution">
    <text evidence="1">The sequence shown here is derived from an EMBL/GenBank/DDBJ whole genome shotgun (WGS) entry which is preliminary data.</text>
</comment>
<evidence type="ECO:0000313" key="2">
    <source>
        <dbReference type="Proteomes" id="UP001172457"/>
    </source>
</evidence>
<name>A0AA38TCI4_9ASTR</name>
<reference evidence="1" key="1">
    <citation type="submission" date="2023-03" db="EMBL/GenBank/DDBJ databases">
        <title>Chromosome-scale reference genome and RAD-based genetic map of yellow starthistle (Centaurea solstitialis) reveal putative structural variation and QTLs associated with invader traits.</title>
        <authorList>
            <person name="Reatini B."/>
            <person name="Cang F.A."/>
            <person name="Jiang Q."/>
            <person name="Mckibben M.T.W."/>
            <person name="Barker M.S."/>
            <person name="Rieseberg L.H."/>
            <person name="Dlugosch K.M."/>
        </authorList>
    </citation>
    <scope>NUCLEOTIDE SEQUENCE</scope>
    <source>
        <strain evidence="1">CAN-66</strain>
        <tissue evidence="1">Leaf</tissue>
    </source>
</reference>
<sequence>MSAIIFYSPQESLRLIMGKWKLTGQNFPVWKMHLDNVLDAQGKRYVIEKPISRPGCNAPKKDFAEYFKYMADESDVMYCHEVVKNIENQVGFYKKSEKYLIMKEIYSLKLEKGQSVKDHLLEMRKLFKSLSRMGYKMVQVELVNLMWFSITDEIRNTVSAYIGEPKRNVAKLHEDILASLEPKPAAPAELMDADWIDELGDLSCPECGSKDICAHSMDIVDPALLRPDEMIMILLLYLDQDQEMNELVLQSTDPDH</sequence>
<evidence type="ECO:0000313" key="1">
    <source>
        <dbReference type="EMBL" id="KAJ9552656.1"/>
    </source>
</evidence>